<feature type="domain" description="AMP-binding enzyme C-terminal" evidence="6">
    <location>
        <begin position="563"/>
        <end position="637"/>
    </location>
</feature>
<name>A0A7K1UM43_9MICC</name>
<dbReference type="InterPro" id="IPR020845">
    <property type="entry name" value="AMP-binding_CS"/>
</dbReference>
<dbReference type="Pfam" id="PF00501">
    <property type="entry name" value="AMP-binding"/>
    <property type="match status" value="1"/>
</dbReference>
<dbReference type="InterPro" id="IPR025110">
    <property type="entry name" value="AMP-bd_C"/>
</dbReference>
<evidence type="ECO:0000313" key="9">
    <source>
        <dbReference type="Proteomes" id="UP000460157"/>
    </source>
</evidence>
<comment type="similarity">
    <text evidence="1">Belongs to the ATP-dependent AMP-binding enzyme family.</text>
</comment>
<dbReference type="Gene3D" id="3.40.50.12780">
    <property type="entry name" value="N-terminal domain of ligase-like"/>
    <property type="match status" value="1"/>
</dbReference>
<dbReference type="Proteomes" id="UP000460157">
    <property type="component" value="Unassembled WGS sequence"/>
</dbReference>
<accession>A0A7K1UM43</accession>
<dbReference type="InterPro" id="IPR042099">
    <property type="entry name" value="ANL_N_sf"/>
</dbReference>
<dbReference type="InterPro" id="IPR000873">
    <property type="entry name" value="AMP-dep_synth/lig_dom"/>
</dbReference>
<dbReference type="PANTHER" id="PTHR42921">
    <property type="entry name" value="ACETOACETYL-COA SYNTHETASE"/>
    <property type="match status" value="1"/>
</dbReference>
<protein>
    <submittedName>
        <fullName evidence="8">Acetoacetate--CoA ligase</fullName>
        <ecNumber evidence="8">6.2.1.16</ecNumber>
    </submittedName>
</protein>
<evidence type="ECO:0000256" key="1">
    <source>
        <dbReference type="ARBA" id="ARBA00006432"/>
    </source>
</evidence>
<dbReference type="GO" id="GO:0006629">
    <property type="term" value="P:lipid metabolic process"/>
    <property type="evidence" value="ECO:0007669"/>
    <property type="project" value="InterPro"/>
</dbReference>
<evidence type="ECO:0000313" key="8">
    <source>
        <dbReference type="EMBL" id="MVT27496.1"/>
    </source>
</evidence>
<keyword evidence="2 8" id="KW-0436">Ligase</keyword>
<evidence type="ECO:0000259" key="7">
    <source>
        <dbReference type="Pfam" id="PF16177"/>
    </source>
</evidence>
<comment type="caution">
    <text evidence="8">The sequence shown here is derived from an EMBL/GenBank/DDBJ whole genome shotgun (WGS) entry which is preliminary data.</text>
</comment>
<evidence type="ECO:0000256" key="3">
    <source>
        <dbReference type="ARBA" id="ARBA00022741"/>
    </source>
</evidence>
<evidence type="ECO:0000259" key="5">
    <source>
        <dbReference type="Pfam" id="PF00501"/>
    </source>
</evidence>
<keyword evidence="4" id="KW-0067">ATP-binding</keyword>
<dbReference type="SUPFAM" id="SSF56801">
    <property type="entry name" value="Acetyl-CoA synthetase-like"/>
    <property type="match status" value="1"/>
</dbReference>
<dbReference type="InterPro" id="IPR032387">
    <property type="entry name" value="ACAS_N"/>
</dbReference>
<feature type="domain" description="AMP-dependent synthetase/ligase" evidence="5">
    <location>
        <begin position="100"/>
        <end position="495"/>
    </location>
</feature>
<gene>
    <name evidence="8" type="ORF">GNZ21_14240</name>
</gene>
<keyword evidence="3" id="KW-0547">Nucleotide-binding</keyword>
<dbReference type="Pfam" id="PF16177">
    <property type="entry name" value="ACAS_N"/>
    <property type="match status" value="1"/>
</dbReference>
<evidence type="ECO:0000256" key="2">
    <source>
        <dbReference type="ARBA" id="ARBA00022598"/>
    </source>
</evidence>
<dbReference type="PANTHER" id="PTHR42921:SF1">
    <property type="entry name" value="ACETOACETYL-COA SYNTHETASE"/>
    <property type="match status" value="1"/>
</dbReference>
<organism evidence="8 9">
    <name type="scientific">Nesterenkonia alkaliphila</name>
    <dbReference type="NCBI Taxonomy" id="1463631"/>
    <lineage>
        <taxon>Bacteria</taxon>
        <taxon>Bacillati</taxon>
        <taxon>Actinomycetota</taxon>
        <taxon>Actinomycetes</taxon>
        <taxon>Micrococcales</taxon>
        <taxon>Micrococcaceae</taxon>
        <taxon>Nesterenkonia</taxon>
    </lineage>
</organism>
<dbReference type="NCBIfam" id="NF002937">
    <property type="entry name" value="PRK03584.1"/>
    <property type="match status" value="1"/>
</dbReference>
<dbReference type="InterPro" id="IPR005914">
    <property type="entry name" value="Acac_CoA_synth"/>
</dbReference>
<dbReference type="PROSITE" id="PS00455">
    <property type="entry name" value="AMP_BINDING"/>
    <property type="match status" value="1"/>
</dbReference>
<dbReference type="EMBL" id="WRPM01000100">
    <property type="protein sequence ID" value="MVT27496.1"/>
    <property type="molecule type" value="Genomic_DNA"/>
</dbReference>
<sequence length="684" mass="75749">MSGISEHRVKLWEPSQEQISASVLREFQDWVAQRYGTGTESYLEIWQWSVQDLDRFWDSVWEYFGIIADRNGAPTRRGETMPGVRWYPGAQINYAENILRFAQERPDEEAVIGLHEDHRREVLSWSQLAGEVGALAAHLRSIGIAPGDRVAAVLPNTPQTVVALLATAAVGAVWSVVNTDFGVKGVADRFAQIEPAVLLTVDGYQFNGSHYDQLASLPQLLEALPTVRHHILVENTQDDAGTVELPTGGAVTAPGTGPVESTVSTRRYREIVSAPQAPEFTRVEFNHPLWVLYSSGTTGKPKGIVHSHGGVVLEGVKANGLQYSLRPGDRTYFTAATTWVMWNIMISAMLRGSAVITYDGAPAYGAPDKQLQIVAEEDVNLYGTGAAVLAMIEKSGVSPKAQHDFSALRGIFSSGSPLPESTWEWMYREVKADFRLGSDSGGTDVNTGFLGSNPYRPVYQGELTGPYLGVDADTFDESGNPVQGEVGELVIKQPMPSMPVFLWGDDAGMTKYRETYFDQFPGVWRQGDWATRYQDYHFVIHGRSDSTINRGGIRMGSADICQVVDELPEVQVSMVLGIELQGGGYYMPMFVVPKEGHALDDELRDRIVQKIRTELSPRYVPDELIEAPDVPRTRTGKLMEVPVKKVFQGKDPATVDREATANPEALEWFLQYAQRFSERERKAE</sequence>
<dbReference type="InterPro" id="IPR045851">
    <property type="entry name" value="AMP-bd_C_sf"/>
</dbReference>
<dbReference type="Gene3D" id="3.30.300.30">
    <property type="match status" value="1"/>
</dbReference>
<evidence type="ECO:0000256" key="4">
    <source>
        <dbReference type="ARBA" id="ARBA00022840"/>
    </source>
</evidence>
<proteinExistence type="inferred from homology"/>
<dbReference type="GO" id="GO:0005524">
    <property type="term" value="F:ATP binding"/>
    <property type="evidence" value="ECO:0007669"/>
    <property type="project" value="UniProtKB-KW"/>
</dbReference>
<dbReference type="RefSeq" id="WP_157325497.1">
    <property type="nucleotide sequence ID" value="NZ_BMFX01000023.1"/>
</dbReference>
<feature type="domain" description="Acetyl-coenzyme A synthetase N-terminal" evidence="7">
    <location>
        <begin position="42"/>
        <end position="97"/>
    </location>
</feature>
<evidence type="ECO:0000259" key="6">
    <source>
        <dbReference type="Pfam" id="PF13193"/>
    </source>
</evidence>
<keyword evidence="9" id="KW-1185">Reference proteome</keyword>
<dbReference type="OrthoDB" id="9803968at2"/>
<reference evidence="8 9" key="1">
    <citation type="submission" date="2019-12" db="EMBL/GenBank/DDBJ databases">
        <title>Nesterenkonia muleiensis sp. nov., a novel actinobacterium isolated from sap of Populus euphratica.</title>
        <authorList>
            <person name="Wang R."/>
        </authorList>
    </citation>
    <scope>NUCLEOTIDE SEQUENCE [LARGE SCALE GENOMIC DNA]</scope>
    <source>
        <strain evidence="8 9">F10</strain>
    </source>
</reference>
<dbReference type="NCBIfam" id="TIGR01217">
    <property type="entry name" value="ac_ac_CoA_syn"/>
    <property type="match status" value="1"/>
</dbReference>
<dbReference type="GO" id="GO:0030729">
    <property type="term" value="F:acetoacetate-CoA ligase activity"/>
    <property type="evidence" value="ECO:0007669"/>
    <property type="project" value="UniProtKB-EC"/>
</dbReference>
<dbReference type="Pfam" id="PF13193">
    <property type="entry name" value="AMP-binding_C"/>
    <property type="match status" value="1"/>
</dbReference>
<dbReference type="EC" id="6.2.1.16" evidence="8"/>
<dbReference type="AlphaFoldDB" id="A0A7K1UM43"/>